<reference evidence="7 8" key="1">
    <citation type="submission" date="2020-11" db="EMBL/GenBank/DDBJ databases">
        <title>Enhanced detection system for hospital associated transmission using whole genome sequencing surveillance.</title>
        <authorList>
            <person name="Harrison L.H."/>
            <person name="Van Tyne D."/>
            <person name="Marsh J.W."/>
            <person name="Griffith M.P."/>
            <person name="Snyder D.J."/>
            <person name="Cooper V.S."/>
            <person name="Mustapha M."/>
        </authorList>
    </citation>
    <scope>NUCLEOTIDE SEQUENCE [LARGE SCALE GENOMIC DNA]</scope>
    <source>
        <strain evidence="7 8">CB00117</strain>
    </source>
</reference>
<organism evidence="7 8">
    <name type="scientific">Citrobacter sedlakii</name>
    <dbReference type="NCBI Taxonomy" id="67826"/>
    <lineage>
        <taxon>Bacteria</taxon>
        <taxon>Pseudomonadati</taxon>
        <taxon>Pseudomonadota</taxon>
        <taxon>Gammaproteobacteria</taxon>
        <taxon>Enterobacterales</taxon>
        <taxon>Enterobacteriaceae</taxon>
        <taxon>Citrobacter</taxon>
        <taxon>Citrobacter freundii complex</taxon>
    </lineage>
</organism>
<comment type="similarity">
    <text evidence="2">Belongs to the fimbrial protein family.</text>
</comment>
<comment type="caution">
    <text evidence="7">The sequence shown here is derived from an EMBL/GenBank/DDBJ whole genome shotgun (WGS) entry which is preliminary data.</text>
</comment>
<gene>
    <name evidence="7" type="ORF">I6M88_20775</name>
</gene>
<evidence type="ECO:0000313" key="8">
    <source>
        <dbReference type="Proteomes" id="UP000746649"/>
    </source>
</evidence>
<dbReference type="Gene3D" id="2.60.40.1090">
    <property type="entry name" value="Fimbrial-type adhesion domain"/>
    <property type="match status" value="1"/>
</dbReference>
<comment type="subcellular location">
    <subcellularLocation>
        <location evidence="1">Fimbrium</location>
    </subcellularLocation>
</comment>
<feature type="chain" id="PRO_5047328594" evidence="5">
    <location>
        <begin position="22"/>
        <end position="352"/>
    </location>
</feature>
<dbReference type="InterPro" id="IPR008966">
    <property type="entry name" value="Adhesion_dom_sf"/>
</dbReference>
<proteinExistence type="inferred from homology"/>
<accession>A0ABS0ZX42</accession>
<feature type="signal peptide" evidence="5">
    <location>
        <begin position="1"/>
        <end position="21"/>
    </location>
</feature>
<dbReference type="InterPro" id="IPR000259">
    <property type="entry name" value="Adhesion_dom_fimbrial"/>
</dbReference>
<dbReference type="RefSeq" id="WP_042287306.1">
    <property type="nucleotide sequence ID" value="NZ_JADWND010000014.1"/>
</dbReference>
<dbReference type="InterPro" id="IPR050263">
    <property type="entry name" value="Bact_Fimbrial_Adh_Pro"/>
</dbReference>
<dbReference type="Pfam" id="PF00419">
    <property type="entry name" value="Fimbrial"/>
    <property type="match status" value="1"/>
</dbReference>
<evidence type="ECO:0000256" key="5">
    <source>
        <dbReference type="SAM" id="SignalP"/>
    </source>
</evidence>
<protein>
    <submittedName>
        <fullName evidence="7">Fimbrial protein</fullName>
    </submittedName>
</protein>
<evidence type="ECO:0000256" key="4">
    <source>
        <dbReference type="ARBA" id="ARBA00023263"/>
    </source>
</evidence>
<name>A0ABS0ZX42_9ENTR</name>
<dbReference type="SUPFAM" id="SSF49401">
    <property type="entry name" value="Bacterial adhesins"/>
    <property type="match status" value="1"/>
</dbReference>
<keyword evidence="3 5" id="KW-0732">Signal</keyword>
<evidence type="ECO:0000259" key="6">
    <source>
        <dbReference type="Pfam" id="PF00419"/>
    </source>
</evidence>
<keyword evidence="4" id="KW-0281">Fimbrium</keyword>
<dbReference type="EMBL" id="JADWND010000014">
    <property type="protein sequence ID" value="MBJ8383388.1"/>
    <property type="molecule type" value="Genomic_DNA"/>
</dbReference>
<dbReference type="PANTHER" id="PTHR33420">
    <property type="entry name" value="FIMBRIAL SUBUNIT ELFA-RELATED"/>
    <property type="match status" value="1"/>
</dbReference>
<dbReference type="PANTHER" id="PTHR33420:SF31">
    <property type="entry name" value="TYPE 1 FIMBRIN D-MANNOSE SPECIFIC ADHESIN"/>
    <property type="match status" value="1"/>
</dbReference>
<keyword evidence="8" id="KW-1185">Reference proteome</keyword>
<evidence type="ECO:0000256" key="1">
    <source>
        <dbReference type="ARBA" id="ARBA00004561"/>
    </source>
</evidence>
<evidence type="ECO:0000256" key="2">
    <source>
        <dbReference type="ARBA" id="ARBA00006671"/>
    </source>
</evidence>
<feature type="domain" description="Fimbrial-type adhesion" evidence="6">
    <location>
        <begin position="199"/>
        <end position="350"/>
    </location>
</feature>
<dbReference type="InterPro" id="IPR036937">
    <property type="entry name" value="Adhesion_dom_fimbrial_sf"/>
</dbReference>
<evidence type="ECO:0000313" key="7">
    <source>
        <dbReference type="EMBL" id="MBJ8383388.1"/>
    </source>
</evidence>
<evidence type="ECO:0000256" key="3">
    <source>
        <dbReference type="ARBA" id="ARBA00022729"/>
    </source>
</evidence>
<sequence>MKITKGFWLFTLLIPVLTASAAPTGYCVANEGTHHNYFDVTKTFSYYDNMAGIIVSSTTSADNATFKGTCYCLTGRNQVSETTYFTSVMNPSLSSAGTHNNQSFFWLNDFLDIAMETYILGVGFVKLPYDHIPNEQDAHRCKEGVDNNITFYSGGSATVSLYVKKPIVGTMTIPLTLISSIYATLDPHTVSHHYIADIMIKGSITVPQSCEISEGETLVIDFKKILASEFPAVKGQALNDHKITRKVAVRCSNIGKYQSINAHISAASAGTEDDMIQTSNPDVGIKIYDKQGREVNVNGGELVTDITSLPSGMMGDKNGEITFSSTPASATGAKPQPGFFNATATLTIEIEN</sequence>
<dbReference type="Proteomes" id="UP000746649">
    <property type="component" value="Unassembled WGS sequence"/>
</dbReference>